<dbReference type="InterPro" id="IPR041999">
    <property type="entry name" value="Sortase_D_1"/>
</dbReference>
<feature type="transmembrane region" description="Helical" evidence="2">
    <location>
        <begin position="9"/>
        <end position="30"/>
    </location>
</feature>
<keyword evidence="2" id="KW-0472">Membrane</keyword>
<dbReference type="InterPro" id="IPR005754">
    <property type="entry name" value="Sortase"/>
</dbReference>
<keyword evidence="2" id="KW-0812">Transmembrane</keyword>
<keyword evidence="2" id="KW-1133">Transmembrane helix</keyword>
<evidence type="ECO:0000256" key="2">
    <source>
        <dbReference type="SAM" id="Phobius"/>
    </source>
</evidence>
<reference evidence="3 4" key="1">
    <citation type="journal article" date="2021" name="Cell Host Microbe">
        <title>in vivo commensal control of Clostridioides difficile virulence.</title>
        <authorList>
            <person name="Girinathan B.P."/>
            <person name="Dibenedetto N."/>
            <person name="Worley J.N."/>
            <person name="Peltier J."/>
            <person name="Arrieta-Ortiz M.L."/>
            <person name="Rupa Christinal Immanuel S."/>
            <person name="Lavin R."/>
            <person name="Delaney M.L."/>
            <person name="Cummins C."/>
            <person name="Hoffmann M."/>
            <person name="Luo Y."/>
            <person name="Gonzalez-Escalona N."/>
            <person name="Allard M."/>
            <person name="Onderdonk A.B."/>
            <person name="Gerber G.K."/>
            <person name="Sonenshein A.L."/>
            <person name="Baliga N."/>
            <person name="Dupuy B."/>
            <person name="Bry L."/>
        </authorList>
    </citation>
    <scope>NUCLEOTIDE SEQUENCE [LARGE SCALE GENOMIC DNA]</scope>
    <source>
        <strain evidence="3 4">DSM 599</strain>
    </source>
</reference>
<dbReference type="RefSeq" id="WP_221862337.1">
    <property type="nucleotide sequence ID" value="NZ_JAIKTU010000018.1"/>
</dbReference>
<sequence>MKILKLRRVIIFIGVLLFVFGVGKIIYKFIEIEIDNKKISRNIKEWDSKKIEVNKNDKNKINVDGKIIVGKIIVKKTGEQIPIIKGATEENLKNGATLYENGIYPGDKGTAIILGHRETTFGFLEDIKDNDEIEIEDLKNTYKFKVKKDYITNPEDSSIFEQKNYPSLTLITCYPFHYLGNAPDRFIVNLDLI</sequence>
<keyword evidence="1" id="KW-0378">Hydrolase</keyword>
<dbReference type="SUPFAM" id="SSF63817">
    <property type="entry name" value="Sortase"/>
    <property type="match status" value="1"/>
</dbReference>
<dbReference type="EMBL" id="JAIKTU010000018">
    <property type="protein sequence ID" value="MBY0757203.1"/>
    <property type="molecule type" value="Genomic_DNA"/>
</dbReference>
<proteinExistence type="predicted"/>
<keyword evidence="4" id="KW-1185">Reference proteome</keyword>
<name>A0ABS7L2V8_CLOSR</name>
<dbReference type="Pfam" id="PF04203">
    <property type="entry name" value="Sortase"/>
    <property type="match status" value="1"/>
</dbReference>
<evidence type="ECO:0000313" key="3">
    <source>
        <dbReference type="EMBL" id="MBY0757203.1"/>
    </source>
</evidence>
<accession>A0ABS7L2V8</accession>
<comment type="caution">
    <text evidence="3">The sequence shown here is derived from an EMBL/GenBank/DDBJ whole genome shotgun (WGS) entry which is preliminary data.</text>
</comment>
<dbReference type="Gene3D" id="2.40.260.10">
    <property type="entry name" value="Sortase"/>
    <property type="match status" value="1"/>
</dbReference>
<dbReference type="InterPro" id="IPR023365">
    <property type="entry name" value="Sortase_dom-sf"/>
</dbReference>
<dbReference type="Proteomes" id="UP001299068">
    <property type="component" value="Unassembled WGS sequence"/>
</dbReference>
<dbReference type="CDD" id="cd05828">
    <property type="entry name" value="Sortase_D_1"/>
    <property type="match status" value="1"/>
</dbReference>
<evidence type="ECO:0000256" key="1">
    <source>
        <dbReference type="ARBA" id="ARBA00022801"/>
    </source>
</evidence>
<evidence type="ECO:0000313" key="4">
    <source>
        <dbReference type="Proteomes" id="UP001299068"/>
    </source>
</evidence>
<dbReference type="NCBIfam" id="TIGR01076">
    <property type="entry name" value="sortase_fam"/>
    <property type="match status" value="1"/>
</dbReference>
<organism evidence="3 4">
    <name type="scientific">Clostridium sardiniense</name>
    <name type="common">Clostridium absonum</name>
    <dbReference type="NCBI Taxonomy" id="29369"/>
    <lineage>
        <taxon>Bacteria</taxon>
        <taxon>Bacillati</taxon>
        <taxon>Bacillota</taxon>
        <taxon>Clostridia</taxon>
        <taxon>Eubacteriales</taxon>
        <taxon>Clostridiaceae</taxon>
        <taxon>Clostridium</taxon>
    </lineage>
</organism>
<gene>
    <name evidence="3" type="ORF">K5V21_17365</name>
</gene>
<protein>
    <submittedName>
        <fullName evidence="3">Class D sortase</fullName>
    </submittedName>
</protein>